<dbReference type="InterPro" id="IPR010982">
    <property type="entry name" value="Lambda_DNA-bd_dom_sf"/>
</dbReference>
<dbReference type="EMBL" id="JAJADR010000003">
    <property type="protein sequence ID" value="MCB2408930.1"/>
    <property type="molecule type" value="Genomic_DNA"/>
</dbReference>
<proteinExistence type="predicted"/>
<evidence type="ECO:0000256" key="2">
    <source>
        <dbReference type="ARBA" id="ARBA00023125"/>
    </source>
</evidence>
<evidence type="ECO:0000313" key="6">
    <source>
        <dbReference type="Proteomes" id="UP001165296"/>
    </source>
</evidence>
<accession>A0ABS8ART4</accession>
<evidence type="ECO:0000259" key="4">
    <source>
        <dbReference type="PROSITE" id="PS50932"/>
    </source>
</evidence>
<dbReference type="InterPro" id="IPR028082">
    <property type="entry name" value="Peripla_BP_I"/>
</dbReference>
<evidence type="ECO:0000256" key="3">
    <source>
        <dbReference type="ARBA" id="ARBA00023163"/>
    </source>
</evidence>
<dbReference type="CDD" id="cd06267">
    <property type="entry name" value="PBP1_LacI_sugar_binding-like"/>
    <property type="match status" value="1"/>
</dbReference>
<dbReference type="SMART" id="SM00354">
    <property type="entry name" value="HTH_LACI"/>
    <property type="match status" value="1"/>
</dbReference>
<dbReference type="InterPro" id="IPR000843">
    <property type="entry name" value="HTH_LacI"/>
</dbReference>
<dbReference type="CDD" id="cd01392">
    <property type="entry name" value="HTH_LacI"/>
    <property type="match status" value="1"/>
</dbReference>
<dbReference type="Proteomes" id="UP001165296">
    <property type="component" value="Unassembled WGS sequence"/>
</dbReference>
<evidence type="ECO:0000313" key="5">
    <source>
        <dbReference type="EMBL" id="MCB2408930.1"/>
    </source>
</evidence>
<feature type="domain" description="HTH lacI-type" evidence="4">
    <location>
        <begin position="8"/>
        <end position="62"/>
    </location>
</feature>
<keyword evidence="2" id="KW-0238">DNA-binding</keyword>
<name>A0ABS8ART4_9BACT</name>
<dbReference type="Gene3D" id="1.10.260.40">
    <property type="entry name" value="lambda repressor-like DNA-binding domains"/>
    <property type="match status" value="1"/>
</dbReference>
<organism evidence="5 6">
    <name type="scientific">Hymenobacter lucidus</name>
    <dbReference type="NCBI Taxonomy" id="2880930"/>
    <lineage>
        <taxon>Bacteria</taxon>
        <taxon>Pseudomonadati</taxon>
        <taxon>Bacteroidota</taxon>
        <taxon>Cytophagia</taxon>
        <taxon>Cytophagales</taxon>
        <taxon>Hymenobacteraceae</taxon>
        <taxon>Hymenobacter</taxon>
    </lineage>
</organism>
<dbReference type="InterPro" id="IPR046335">
    <property type="entry name" value="LacI/GalR-like_sensor"/>
</dbReference>
<dbReference type="Gene3D" id="3.40.50.2300">
    <property type="match status" value="2"/>
</dbReference>
<sequence>MAKGNKRISIHDLAAELGLSVSTISRALNNASDVSDATKAQVWALAEKLNYQPNSMAASLRSGRSNILGVIVPHINGAFFPAVVHGIERLASQAGFNVMICQSSEEVGREVAHIKALLKAQVDGVLVSMSNTTRDYDHFEQVRRKGIPLVFFDRMPEMPNVCGVVADDYRGAYQLMEHLIGQGCRRIAHLAGPQHLNITYNRHKAYHDALLAHGLPYDEQLVVPLANSREKAGAAAMRQLLDGRIRPDAVFAAYDFAAAGALQVLEERGIRVPQDMALAGFSNEPFTTMVKPQLTSVDQQGERMGEAAVHLFLQLQKRSDTFTGQRIVLKPKLVVRGSSLYGQPAFAAQAINGPPPGL</sequence>
<keyword evidence="6" id="KW-1185">Reference proteome</keyword>
<dbReference type="PANTHER" id="PTHR30146:SF109">
    <property type="entry name" value="HTH-TYPE TRANSCRIPTIONAL REGULATOR GALS"/>
    <property type="match status" value="1"/>
</dbReference>
<dbReference type="Pfam" id="PF13377">
    <property type="entry name" value="Peripla_BP_3"/>
    <property type="match status" value="1"/>
</dbReference>
<dbReference type="PANTHER" id="PTHR30146">
    <property type="entry name" value="LACI-RELATED TRANSCRIPTIONAL REPRESSOR"/>
    <property type="match status" value="1"/>
</dbReference>
<gene>
    <name evidence="5" type="ORF">LGH74_13150</name>
</gene>
<protein>
    <submittedName>
        <fullName evidence="5">LacI family transcriptional regulator</fullName>
    </submittedName>
</protein>
<dbReference type="SUPFAM" id="SSF47413">
    <property type="entry name" value="lambda repressor-like DNA-binding domains"/>
    <property type="match status" value="1"/>
</dbReference>
<reference evidence="5" key="1">
    <citation type="submission" date="2021-10" db="EMBL/GenBank/DDBJ databases">
        <authorList>
            <person name="Dean J.D."/>
            <person name="Kim M.K."/>
            <person name="Newey C.N."/>
            <person name="Stoker T.S."/>
            <person name="Thompson D.W."/>
            <person name="Grose J.H."/>
        </authorList>
    </citation>
    <scope>NUCLEOTIDE SEQUENCE</scope>
    <source>
        <strain evidence="5">BT178</strain>
    </source>
</reference>
<dbReference type="RefSeq" id="WP_226176407.1">
    <property type="nucleotide sequence ID" value="NZ_JAJADR010000003.1"/>
</dbReference>
<dbReference type="PROSITE" id="PS50932">
    <property type="entry name" value="HTH_LACI_2"/>
    <property type="match status" value="1"/>
</dbReference>
<dbReference type="SUPFAM" id="SSF53822">
    <property type="entry name" value="Periplasmic binding protein-like I"/>
    <property type="match status" value="1"/>
</dbReference>
<dbReference type="Pfam" id="PF00356">
    <property type="entry name" value="LacI"/>
    <property type="match status" value="1"/>
</dbReference>
<keyword evidence="3" id="KW-0804">Transcription</keyword>
<keyword evidence="1" id="KW-0805">Transcription regulation</keyword>
<evidence type="ECO:0000256" key="1">
    <source>
        <dbReference type="ARBA" id="ARBA00023015"/>
    </source>
</evidence>
<comment type="caution">
    <text evidence="5">The sequence shown here is derived from an EMBL/GenBank/DDBJ whole genome shotgun (WGS) entry which is preliminary data.</text>
</comment>